<evidence type="ECO:0000256" key="3">
    <source>
        <dbReference type="ARBA" id="ARBA00022837"/>
    </source>
</evidence>
<dbReference type="Gene3D" id="2.150.10.10">
    <property type="entry name" value="Serralysin-like metalloprotease, C-terminal"/>
    <property type="match status" value="22"/>
</dbReference>
<dbReference type="SUPFAM" id="SSF51120">
    <property type="entry name" value="beta-Roll"/>
    <property type="match status" value="16"/>
</dbReference>
<evidence type="ECO:0008006" key="7">
    <source>
        <dbReference type="Google" id="ProtNLM"/>
    </source>
</evidence>
<keyword evidence="6" id="KW-1185">Reference proteome</keyword>
<evidence type="ECO:0000256" key="1">
    <source>
        <dbReference type="ARBA" id="ARBA00004613"/>
    </source>
</evidence>
<dbReference type="EMBL" id="JAMDGY010000020">
    <property type="protein sequence ID" value="MDD0990512.1"/>
    <property type="molecule type" value="Genomic_DNA"/>
</dbReference>
<proteinExistence type="predicted"/>
<organism evidence="5 6">
    <name type="scientific">Pseudomonas fontis</name>
    <dbReference type="NCBI Taxonomy" id="2942633"/>
    <lineage>
        <taxon>Bacteria</taxon>
        <taxon>Pseudomonadati</taxon>
        <taxon>Pseudomonadota</taxon>
        <taxon>Gammaproteobacteria</taxon>
        <taxon>Pseudomonadales</taxon>
        <taxon>Pseudomonadaceae</taxon>
        <taxon>Pseudomonas</taxon>
    </lineage>
</organism>
<dbReference type="RefSeq" id="WP_273925258.1">
    <property type="nucleotide sequence ID" value="NZ_JAMDGY010000020.1"/>
</dbReference>
<sequence>MAVIQGTEGPDNLVGTGADDQLYGKGGDDTLSGGAGNDTLYGGAGADRFFGGDGTDTVSYDDGAAVTLNLKTGVHVGIAAGDTFDSIEVFRGSNGDDTFVSSVAAQTLIGSGGVDTLDYSTSAQAVTITIDATGAGVGAGGDAEGDKFSLFERVVGSSYADQFTSLANGYKLEGGSGNDVYVIGHAGSVVVEAAGGGIDEVRTTLTTHTLAAEVEKLTYTGVANFNGQGNASDNVLTGSIGNDLLNAGAGNDILNGGAGNDMLYGGAGADQFFGGDGIDTVNYEDGGAVTLNLKTGVHVGIAAGDTFNSIEVFRGSNADDTFVSDATAHTFIGSNGTDTLDYSTSAQAVTITIDATGAGVGVGGDAEGDKFSLFERVVGSSYDDQFTSLANGYKLEGGGGNDVYVIGHAGSVVVEAAGGGYDEVRTTLTTHSLAAEVEKLTYSGAANFNGYGNASDNVLTGGIGNDVLNAAGGDDILNGGAGNDMLYGGAGADQFFGGDGTDTVNYEDGGAVTLNLKTGVHVGTAAGDTFNSIEVFRGSNADDTFVSDATAHTFIGSNGTDTLDYSTSAQSVTVTIDATGAGVGVGGDAEGDKFSLFERVVGSSYDDQFTSLANGYKLEGGSGNDVYVIGHAGSVVVEAAGGGYDEVRTTLTTHSLTTEVEKLTYTGAANFNGYGNASDNVLTGGIGNDVLNAAGGDDILNGGAGNDMLYGGAGADQFFGGDGIDTVNYEDGGAVTLNLKTGVHVGTAAGDTFNSIEVFRGSNADDTFVSDATAHTFIGSNGTDTLDYSTSAQSVTVTIDAAGAGVGVGGDAEGDKFSLFERVVGSSYDDQFTSLANGYKLEGGSGNDVYVIGHAGSVVVESAGGGYDEVRTTLTTHSLAAEVEKLTYSGAANFNGYGNASDNVLTGGIGNDVLNAAGGDDILNGGAGNDMLYGGAGADQFFGGDGTDTVNYEDGGAVTLNLKTGVHVGTAAGDTFNSIEVFRGSNADDTFVSDATAHTFIGSNGTDTLDYSTSAQAVTVTIDATGAGVGVGGDAEGDKFSLFERVIGSSYDDQFTSLANGYKLEGGNGNDVYVIGHAGSVVVEAAGGGYDEVRTTLTTHSLTTEVEKLTYTGAANFNGYGNASDNVLTGGIGNDVLNAAGGDDILNGGAGNDMLYGGAGADQFFGGDGIDTVNYEDGGAVTLNLKTGVHVGTAAGDTFNSIEVFRGSNADDTFVSDATAHTFIGSNGTDTLDYSTSAQSVTVTIDATGAGVGVGGDAEGDKFSLFERVIGSSYDDQFTSLANGYKLEGGNGNDVYVIGHAGSVVVEAAGGGYDEVRTSLTTHSLTFEVEKLTYTGSVNFNGYGNASDNILTGGIGNDVLNAAGGDDILNGGAGNDTLYGGAGADQFFGGDGIDTVNYEDGAAVTLNLKTGVHVGTAAGDTFNSIEVFRGSNADDTFVSDATAHTFIGSNGTDTLDYSTSAQAISISLDATGAGVGVGGDAEGDKFSLFERVIGSSYDDQFTSLANGYKLEGGSGNDVYVIGHAGSVVVEAAGGGYDEVRTSLTTHSLTFEVEKLTYTGTVNFNGYGNASDNLLTGGVGNDMLSGAGGDDILNGGAGNDTLYGGAGADQFFGGDGNDTVNYEDGAAVALNFKTGVHTGTAAGDIFDSIEVFRGSNGDDTFVSDATAHTFIGSGGADTLDYSTSAQAVTITIDAAGAGVGVGGDAEGDKFSLFERVVGSSYDDQFTSLANGYKLEGGNGNDVYVIGHAGSVVVEAAGGGYDEVRTSLTTHSLAFEVEKLTYTGTVNFNGYGNASDNLLTGGVGNDMLSGAGGDDILNGGAGNDTLYGGAGADQLLGGDGYDTVNYEDGAAVTLNFKTGVHTGTAAGDTFESIEVFRGSNADDTFISDATAHTFIGSGGADTLDYSTSAQAVTITIDAAGAGVGVGGDAEGDKFTLFERVVGSSYADRFTSSANGYKLEGGAGNDVYVIAHPGSVVVEAAGGGDDEVRTALSTHSLAAQVERLSYTGTGNFTGYGNAIDNIIVAGNGNDTLLGGDGADQFFGGAGIDTVSYADSVGVTLNFKTGIHSGFAAGDTFDSIEKFVGSNAADVFVGDAGSNTFDGGGGVDLLSFASETAGIVLNLSAPLTSGVAAGDIYTNIESFEGSAFDDSLTGSSLNENFIGGAGADTINGGAGKDAAWYVNSASAVQVDLAARTATGGDAQGDVLSNIEGLAGSAYDDVLTGDAGANTIFGAEGNDIINGGDGNDFLYGDGIYYPDFGSYMRPESRAFAQADIINGGNGDDNIYGGGVNDTGAILHGDAGNDFIQTANGKAYGDEGNDRLAGNGVAYELYGGAGADRMELMSSGFAFGGEDSDVYNVYSRSTVTIQDTGTMGIDVVVLKNIQTFQDVVVRNDGANAFIFSKADYDNGNLGSAVILSNWYVGANTIESFQTNNGDTFTIS</sequence>
<evidence type="ECO:0000313" key="6">
    <source>
        <dbReference type="Proteomes" id="UP001148203"/>
    </source>
</evidence>
<dbReference type="PROSITE" id="PS00330">
    <property type="entry name" value="HEMOLYSIN_CALCIUM"/>
    <property type="match status" value="20"/>
</dbReference>
<accession>A0ABT5NQR4</accession>
<dbReference type="InterPro" id="IPR050557">
    <property type="entry name" value="RTX_toxin/Mannuronan_C5-epim"/>
</dbReference>
<keyword evidence="2" id="KW-0964">Secreted</keyword>
<dbReference type="Pfam" id="PF00353">
    <property type="entry name" value="HemolysinCabind"/>
    <property type="match status" value="15"/>
</dbReference>
<dbReference type="PANTHER" id="PTHR38340:SF1">
    <property type="entry name" value="S-LAYER PROTEIN"/>
    <property type="match status" value="1"/>
</dbReference>
<gene>
    <name evidence="5" type="ORF">M5G11_08155</name>
</gene>
<keyword evidence="3" id="KW-0106">Calcium</keyword>
<name>A0ABT5NQR4_9PSED</name>
<comment type="subcellular location">
    <subcellularLocation>
        <location evidence="1">Secreted</location>
    </subcellularLocation>
</comment>
<dbReference type="InterPro" id="IPR011049">
    <property type="entry name" value="Serralysin-like_metalloprot_C"/>
</dbReference>
<dbReference type="PANTHER" id="PTHR38340">
    <property type="entry name" value="S-LAYER PROTEIN"/>
    <property type="match status" value="1"/>
</dbReference>
<feature type="region of interest" description="Disordered" evidence="4">
    <location>
        <begin position="1"/>
        <end position="20"/>
    </location>
</feature>
<dbReference type="PRINTS" id="PR00313">
    <property type="entry name" value="CABNDNGRPT"/>
</dbReference>
<evidence type="ECO:0000313" key="5">
    <source>
        <dbReference type="EMBL" id="MDD0990512.1"/>
    </source>
</evidence>
<protein>
    <recommendedName>
        <fullName evidence="7">Calcium-binding protein</fullName>
    </recommendedName>
</protein>
<dbReference type="InterPro" id="IPR001343">
    <property type="entry name" value="Hemolysn_Ca-bd"/>
</dbReference>
<dbReference type="InterPro" id="IPR018511">
    <property type="entry name" value="Hemolysin-typ_Ca-bd_CS"/>
</dbReference>
<evidence type="ECO:0000256" key="4">
    <source>
        <dbReference type="SAM" id="MobiDB-lite"/>
    </source>
</evidence>
<evidence type="ECO:0000256" key="2">
    <source>
        <dbReference type="ARBA" id="ARBA00022525"/>
    </source>
</evidence>
<reference evidence="5 6" key="1">
    <citation type="submission" date="2022-05" db="EMBL/GenBank/DDBJ databases">
        <title>Novel Pseudomonas spp. Isolated from a Rainbow Trout Aquaculture Facility.</title>
        <authorList>
            <person name="Testerman T."/>
            <person name="Graf J."/>
        </authorList>
    </citation>
    <scope>NUCLEOTIDE SEQUENCE [LARGE SCALE GENOMIC DNA]</scope>
    <source>
        <strain evidence="5 6">ID681</strain>
    </source>
</reference>
<comment type="caution">
    <text evidence="5">The sequence shown here is derived from an EMBL/GenBank/DDBJ whole genome shotgun (WGS) entry which is preliminary data.</text>
</comment>
<dbReference type="Proteomes" id="UP001148203">
    <property type="component" value="Unassembled WGS sequence"/>
</dbReference>